<feature type="compositionally biased region" description="Basic and acidic residues" evidence="7">
    <location>
        <begin position="169"/>
        <end position="178"/>
    </location>
</feature>
<sequence>MRGRLLGRQLSWWSILWLTVVWVVLWRSPSVLTVVGGVAVAVLVLVAFPLPRVRVRLRLHPWPFVVLLVRFLWDLTVASVHVAWLAIAHGPTTRGVVMDIQLVAREELLQTITAELVALVPGTVVIDLDSRDRLLTLHALEVENDKDAQRVRRNVRAQEARVVRALHPDPEAVLDPRRSRAAAAVAQGPAAEGLGAAPPTAQTGRRRDDGQEQG</sequence>
<comment type="similarity">
    <text evidence="2">Belongs to the CPA3 antiporters (TC 2.A.63) subunit E family.</text>
</comment>
<keyword evidence="6 8" id="KW-0472">Membrane</keyword>
<dbReference type="KEGG" id="orn:DV701_11980"/>
<evidence type="ECO:0000256" key="6">
    <source>
        <dbReference type="ARBA" id="ARBA00023136"/>
    </source>
</evidence>
<feature type="transmembrane region" description="Helical" evidence="8">
    <location>
        <begin position="62"/>
        <end position="88"/>
    </location>
</feature>
<evidence type="ECO:0000256" key="3">
    <source>
        <dbReference type="ARBA" id="ARBA00022475"/>
    </source>
</evidence>
<feature type="transmembrane region" description="Helical" evidence="8">
    <location>
        <begin position="5"/>
        <end position="25"/>
    </location>
</feature>
<keyword evidence="4 8" id="KW-0812">Transmembrane</keyword>
<feature type="compositionally biased region" description="Basic and acidic residues" evidence="7">
    <location>
        <begin position="205"/>
        <end position="214"/>
    </location>
</feature>
<dbReference type="InterPro" id="IPR002758">
    <property type="entry name" value="Cation_antiport_E"/>
</dbReference>
<dbReference type="GO" id="GO:0008324">
    <property type="term" value="F:monoatomic cation transmembrane transporter activity"/>
    <property type="evidence" value="ECO:0007669"/>
    <property type="project" value="InterPro"/>
</dbReference>
<keyword evidence="5 8" id="KW-1133">Transmembrane helix</keyword>
<reference evidence="9 10" key="1">
    <citation type="submission" date="2018-07" db="EMBL/GenBank/DDBJ databases">
        <title>Complete genome sequencing of Ornithinimicrobium sp. AMA3305.</title>
        <authorList>
            <person name="Bae J.-W."/>
        </authorList>
    </citation>
    <scope>NUCLEOTIDE SEQUENCE [LARGE SCALE GENOMIC DNA]</scope>
    <source>
        <strain evidence="9 10">AMA3305</strain>
    </source>
</reference>
<dbReference type="Pfam" id="PF01899">
    <property type="entry name" value="MNHE"/>
    <property type="match status" value="1"/>
</dbReference>
<proteinExistence type="inferred from homology"/>
<evidence type="ECO:0000313" key="10">
    <source>
        <dbReference type="Proteomes" id="UP000253790"/>
    </source>
</evidence>
<evidence type="ECO:0000256" key="8">
    <source>
        <dbReference type="SAM" id="Phobius"/>
    </source>
</evidence>
<dbReference type="RefSeq" id="WP_114928549.1">
    <property type="nucleotide sequence ID" value="NZ_CP031229.1"/>
</dbReference>
<dbReference type="OrthoDB" id="3556991at2"/>
<dbReference type="GO" id="GO:0005886">
    <property type="term" value="C:plasma membrane"/>
    <property type="evidence" value="ECO:0007669"/>
    <property type="project" value="UniProtKB-SubCell"/>
</dbReference>
<keyword evidence="3" id="KW-1003">Cell membrane</keyword>
<evidence type="ECO:0000256" key="2">
    <source>
        <dbReference type="ARBA" id="ARBA00006228"/>
    </source>
</evidence>
<name>A0A345NNY3_9MICO</name>
<accession>A0A345NNY3</accession>
<keyword evidence="10" id="KW-1185">Reference proteome</keyword>
<feature type="compositionally biased region" description="Low complexity" evidence="7">
    <location>
        <begin position="181"/>
        <end position="201"/>
    </location>
</feature>
<dbReference type="Proteomes" id="UP000253790">
    <property type="component" value="Chromosome"/>
</dbReference>
<evidence type="ECO:0000256" key="5">
    <source>
        <dbReference type="ARBA" id="ARBA00022989"/>
    </source>
</evidence>
<dbReference type="EMBL" id="CP031229">
    <property type="protein sequence ID" value="AXH96741.1"/>
    <property type="molecule type" value="Genomic_DNA"/>
</dbReference>
<dbReference type="PANTHER" id="PTHR34584">
    <property type="entry name" value="NA(+)/H(+) ANTIPORTER SUBUNIT E1"/>
    <property type="match status" value="1"/>
</dbReference>
<protein>
    <submittedName>
        <fullName evidence="9">Na+/H+ antiporter subunit E</fullName>
    </submittedName>
</protein>
<dbReference type="PANTHER" id="PTHR34584:SF1">
    <property type="entry name" value="NA(+)_H(+) ANTIPORTER SUBUNIT E1"/>
    <property type="match status" value="1"/>
</dbReference>
<evidence type="ECO:0000256" key="4">
    <source>
        <dbReference type="ARBA" id="ARBA00022692"/>
    </source>
</evidence>
<dbReference type="AlphaFoldDB" id="A0A345NNY3"/>
<evidence type="ECO:0000256" key="7">
    <source>
        <dbReference type="SAM" id="MobiDB-lite"/>
    </source>
</evidence>
<feature type="transmembrane region" description="Helical" evidence="8">
    <location>
        <begin position="31"/>
        <end position="50"/>
    </location>
</feature>
<comment type="subcellular location">
    <subcellularLocation>
        <location evidence="1">Cell membrane</location>
        <topology evidence="1">Multi-pass membrane protein</topology>
    </subcellularLocation>
</comment>
<evidence type="ECO:0000313" key="9">
    <source>
        <dbReference type="EMBL" id="AXH96741.1"/>
    </source>
</evidence>
<feature type="region of interest" description="Disordered" evidence="7">
    <location>
        <begin position="169"/>
        <end position="214"/>
    </location>
</feature>
<evidence type="ECO:0000256" key="1">
    <source>
        <dbReference type="ARBA" id="ARBA00004651"/>
    </source>
</evidence>
<organism evidence="9 10">
    <name type="scientific">Ornithinimicrobium avium</name>
    <dbReference type="NCBI Taxonomy" id="2283195"/>
    <lineage>
        <taxon>Bacteria</taxon>
        <taxon>Bacillati</taxon>
        <taxon>Actinomycetota</taxon>
        <taxon>Actinomycetes</taxon>
        <taxon>Micrococcales</taxon>
        <taxon>Ornithinimicrobiaceae</taxon>
        <taxon>Ornithinimicrobium</taxon>
    </lineage>
</organism>
<dbReference type="NCBIfam" id="NF006521">
    <property type="entry name" value="PRK08965.1-5"/>
    <property type="match status" value="1"/>
</dbReference>
<gene>
    <name evidence="9" type="ORF">DV701_11980</name>
</gene>